<dbReference type="CDD" id="cd01948">
    <property type="entry name" value="EAL"/>
    <property type="match status" value="1"/>
</dbReference>
<proteinExistence type="predicted"/>
<comment type="caution">
    <text evidence="11">The sequence shown here is derived from an EMBL/GenBank/DDBJ whole genome shotgun (WGS) entry which is preliminary data.</text>
</comment>
<dbReference type="PROSITE" id="PS50839">
    <property type="entry name" value="CHASE"/>
    <property type="match status" value="1"/>
</dbReference>
<evidence type="ECO:0000256" key="3">
    <source>
        <dbReference type="ARBA" id="ARBA00022636"/>
    </source>
</evidence>
<dbReference type="CDD" id="cd01949">
    <property type="entry name" value="GGDEF"/>
    <property type="match status" value="1"/>
</dbReference>
<feature type="domain" description="CHASE" evidence="8">
    <location>
        <begin position="86"/>
        <end position="176"/>
    </location>
</feature>
<dbReference type="EC" id="3.1.4.52" evidence="2"/>
<dbReference type="Proteomes" id="UP000195440">
    <property type="component" value="Unassembled WGS sequence"/>
</dbReference>
<dbReference type="Pfam" id="PF00563">
    <property type="entry name" value="EAL"/>
    <property type="match status" value="1"/>
</dbReference>
<evidence type="ECO:0000256" key="1">
    <source>
        <dbReference type="ARBA" id="ARBA00004370"/>
    </source>
</evidence>
<accession>A0A1Y3P2E8</accession>
<dbReference type="SMART" id="SM01079">
    <property type="entry name" value="CHASE"/>
    <property type="match status" value="1"/>
</dbReference>
<sequence>MLSFGLGALDNARQRDTERAAVALQLSSLGTRLAERVRFAFSGTEGIAQLISIDGSISPQHFRRMAQSAIEAVPYIRHIVIAPDDVIVDTYPLAGNEGIIGLDYRTRPNQFPLIEKARRSATALLAGPVALYQGGREVIYRRPVFLSAHSERDAYWGLVSVVAGTEALLNAGGLEEKEWLTVALRGQDGLGAEGAMIYGDSALFDGAPVVVDVSIPGGYWQLAAQPRRGWSTPSVIDSSLFLLAISTSLLLSLFIFQASLNHRLIRRRNADLRKEIAEREFISSSLMQSEDRFRTLFERSPDPIWIRGQDGRINLGNSAGLRALGFKGPEFPSVTVADISPEFQPDGQSSVDKAAALRIEVEREGALRFEWDHKRVDGSVFPTEVTLCTIQLAHELVTYAVVRDITARKEAERGLEYLAHFDSVTGLPNRVLFHKQLIEGIDQARHQNNCMAVLMLDLDGFKLVNDSLGHPMGDLLLQHATHRFVDAVRQGDVVARLGGDEFGFILDGLECEADVVPVVGKILAALQQPFFLDGTAALVTASIGVTLYPQNGATAQALLTQADTAMYAAKEAGRNDFCFYQSHMTTQIQARVALEAAIRQALERNEFEVWYQSKLDLNTGKVAGAEALIRWRSPTLGLVSPADFIPLAERTGLIVSIGHWLLDHVCSQVRRWRDSGLFTQHVAINVAVLQIERGDFVEDVRLALQRYELPAQALEIEVTESLVMNRKELAHTVLSQLRSMGLTVAVDDFGTGYSSLAYLKDLPIDNLKIDRTFISGLPHDKAYVAITQAVIELGHALGFTVTAEGIETQEQLAFLRNAGCDTGQGYLISRPVPVDEFEALLAVTDAT</sequence>
<dbReference type="GO" id="GO:0016020">
    <property type="term" value="C:membrane"/>
    <property type="evidence" value="ECO:0007669"/>
    <property type="project" value="UniProtKB-SubCell"/>
</dbReference>
<dbReference type="NCBIfam" id="TIGR00229">
    <property type="entry name" value="sensory_box"/>
    <property type="match status" value="1"/>
</dbReference>
<evidence type="ECO:0000256" key="2">
    <source>
        <dbReference type="ARBA" id="ARBA00012282"/>
    </source>
</evidence>
<dbReference type="Gene3D" id="3.30.70.270">
    <property type="match status" value="1"/>
</dbReference>
<dbReference type="InterPro" id="IPR035965">
    <property type="entry name" value="PAS-like_dom_sf"/>
</dbReference>
<keyword evidence="3" id="KW-0973">c-di-GMP</keyword>
<gene>
    <name evidence="11" type="ORF">AUC60_10975</name>
</gene>
<dbReference type="InterPro" id="IPR000014">
    <property type="entry name" value="PAS"/>
</dbReference>
<dbReference type="Pfam" id="PF00990">
    <property type="entry name" value="GGDEF"/>
    <property type="match status" value="1"/>
</dbReference>
<dbReference type="InterPro" id="IPR052155">
    <property type="entry name" value="Biofilm_reg_signaling"/>
</dbReference>
<keyword evidence="12" id="KW-1185">Reference proteome</keyword>
<feature type="domain" description="PAS" evidence="7">
    <location>
        <begin position="289"/>
        <end position="364"/>
    </location>
</feature>
<feature type="domain" description="GGDEF" evidence="10">
    <location>
        <begin position="449"/>
        <end position="582"/>
    </location>
</feature>
<organism evidence="11 12">
    <name type="scientific">Pseudomonas caspiana</name>
    <dbReference type="NCBI Taxonomy" id="1451454"/>
    <lineage>
        <taxon>Bacteria</taxon>
        <taxon>Pseudomonadati</taxon>
        <taxon>Pseudomonadota</taxon>
        <taxon>Gammaproteobacteria</taxon>
        <taxon>Pseudomonadales</taxon>
        <taxon>Pseudomonadaceae</taxon>
        <taxon>Pseudomonas</taxon>
    </lineage>
</organism>
<dbReference type="InterPro" id="IPR029787">
    <property type="entry name" value="Nucleotide_cyclase"/>
</dbReference>
<comment type="subcellular location">
    <subcellularLocation>
        <location evidence="1">Membrane</location>
    </subcellularLocation>
</comment>
<dbReference type="SUPFAM" id="SSF141868">
    <property type="entry name" value="EAL domain-like"/>
    <property type="match status" value="1"/>
</dbReference>
<name>A0A1Y3P2E8_9PSED</name>
<dbReference type="InterPro" id="IPR035919">
    <property type="entry name" value="EAL_sf"/>
</dbReference>
<dbReference type="Pfam" id="PF03924">
    <property type="entry name" value="CHASE"/>
    <property type="match status" value="1"/>
</dbReference>
<keyword evidence="5" id="KW-1133">Transmembrane helix</keyword>
<dbReference type="Gene3D" id="3.30.450.20">
    <property type="entry name" value="PAS domain"/>
    <property type="match status" value="1"/>
</dbReference>
<evidence type="ECO:0000256" key="5">
    <source>
        <dbReference type="ARBA" id="ARBA00022989"/>
    </source>
</evidence>
<evidence type="ECO:0000256" key="6">
    <source>
        <dbReference type="ARBA" id="ARBA00023136"/>
    </source>
</evidence>
<dbReference type="OrthoDB" id="9804951at2"/>
<dbReference type="InterPro" id="IPR043128">
    <property type="entry name" value="Rev_trsase/Diguanyl_cyclase"/>
</dbReference>
<dbReference type="Pfam" id="PF13426">
    <property type="entry name" value="PAS_9"/>
    <property type="match status" value="1"/>
</dbReference>
<dbReference type="PROSITE" id="PS50883">
    <property type="entry name" value="EAL"/>
    <property type="match status" value="1"/>
</dbReference>
<keyword evidence="4" id="KW-0812">Transmembrane</keyword>
<keyword evidence="6" id="KW-0472">Membrane</keyword>
<dbReference type="EMBL" id="LOHF01000007">
    <property type="protein sequence ID" value="OUM73998.1"/>
    <property type="molecule type" value="Genomic_DNA"/>
</dbReference>
<dbReference type="NCBIfam" id="TIGR00254">
    <property type="entry name" value="GGDEF"/>
    <property type="match status" value="1"/>
</dbReference>
<evidence type="ECO:0000259" key="9">
    <source>
        <dbReference type="PROSITE" id="PS50883"/>
    </source>
</evidence>
<dbReference type="PANTHER" id="PTHR44757:SF2">
    <property type="entry name" value="BIOFILM ARCHITECTURE MAINTENANCE PROTEIN MBAA"/>
    <property type="match status" value="1"/>
</dbReference>
<dbReference type="InterPro" id="IPR001633">
    <property type="entry name" value="EAL_dom"/>
</dbReference>
<evidence type="ECO:0000313" key="11">
    <source>
        <dbReference type="EMBL" id="OUM73998.1"/>
    </source>
</evidence>
<protein>
    <recommendedName>
        <fullName evidence="2">cyclic-guanylate-specific phosphodiesterase</fullName>
        <ecNumber evidence="2">3.1.4.52</ecNumber>
    </recommendedName>
</protein>
<dbReference type="InterPro" id="IPR006189">
    <property type="entry name" value="CHASE_dom"/>
</dbReference>
<dbReference type="SMART" id="SM00052">
    <property type="entry name" value="EAL"/>
    <property type="match status" value="1"/>
</dbReference>
<dbReference type="GO" id="GO:0007165">
    <property type="term" value="P:signal transduction"/>
    <property type="evidence" value="ECO:0007669"/>
    <property type="project" value="UniProtKB-ARBA"/>
</dbReference>
<dbReference type="SUPFAM" id="SSF55785">
    <property type="entry name" value="PYP-like sensor domain (PAS domain)"/>
    <property type="match status" value="1"/>
</dbReference>
<dbReference type="PANTHER" id="PTHR44757">
    <property type="entry name" value="DIGUANYLATE CYCLASE DGCP"/>
    <property type="match status" value="1"/>
</dbReference>
<evidence type="ECO:0000259" key="10">
    <source>
        <dbReference type="PROSITE" id="PS50887"/>
    </source>
</evidence>
<dbReference type="InterPro" id="IPR042240">
    <property type="entry name" value="CHASE_sf"/>
</dbReference>
<dbReference type="SUPFAM" id="SSF55073">
    <property type="entry name" value="Nucleotide cyclase"/>
    <property type="match status" value="1"/>
</dbReference>
<dbReference type="PROSITE" id="PS50887">
    <property type="entry name" value="GGDEF"/>
    <property type="match status" value="1"/>
</dbReference>
<evidence type="ECO:0000259" key="8">
    <source>
        <dbReference type="PROSITE" id="PS50839"/>
    </source>
</evidence>
<dbReference type="AlphaFoldDB" id="A0A1Y3P2E8"/>
<evidence type="ECO:0000313" key="12">
    <source>
        <dbReference type="Proteomes" id="UP000195440"/>
    </source>
</evidence>
<dbReference type="Gene3D" id="3.20.20.450">
    <property type="entry name" value="EAL domain"/>
    <property type="match status" value="1"/>
</dbReference>
<dbReference type="FunFam" id="3.20.20.450:FF:000001">
    <property type="entry name" value="Cyclic di-GMP phosphodiesterase yahA"/>
    <property type="match status" value="1"/>
</dbReference>
<dbReference type="PROSITE" id="PS50112">
    <property type="entry name" value="PAS"/>
    <property type="match status" value="1"/>
</dbReference>
<reference evidence="11 12" key="1">
    <citation type="journal article" date="2017" name="Syst. Appl. Microbiol.">
        <title>Pseudomonas caspiana sp. nov., a citrus pathogen in the Pseudomonas syringae phylogenetic group.</title>
        <authorList>
            <person name="Busquets A."/>
            <person name="Gomila M."/>
            <person name="Beiki F."/>
            <person name="Mulet M."/>
            <person name="Rahimian H."/>
            <person name="Garcia-Valdes E."/>
            <person name="Lalucat J."/>
        </authorList>
    </citation>
    <scope>NUCLEOTIDE SEQUENCE [LARGE SCALE GENOMIC DNA]</scope>
    <source>
        <strain evidence="11 12">FBF102</strain>
    </source>
</reference>
<dbReference type="InterPro" id="IPR000160">
    <property type="entry name" value="GGDEF_dom"/>
</dbReference>
<dbReference type="GO" id="GO:0071111">
    <property type="term" value="F:cyclic-guanylate-specific phosphodiesterase activity"/>
    <property type="evidence" value="ECO:0007669"/>
    <property type="project" value="UniProtKB-EC"/>
</dbReference>
<dbReference type="Gene3D" id="3.30.450.350">
    <property type="entry name" value="CHASE domain"/>
    <property type="match status" value="1"/>
</dbReference>
<evidence type="ECO:0000256" key="4">
    <source>
        <dbReference type="ARBA" id="ARBA00022692"/>
    </source>
</evidence>
<dbReference type="SMART" id="SM00267">
    <property type="entry name" value="GGDEF"/>
    <property type="match status" value="1"/>
</dbReference>
<evidence type="ECO:0000259" key="7">
    <source>
        <dbReference type="PROSITE" id="PS50112"/>
    </source>
</evidence>
<feature type="domain" description="EAL" evidence="9">
    <location>
        <begin position="591"/>
        <end position="845"/>
    </location>
</feature>